<dbReference type="Proteomes" id="UP001057402">
    <property type="component" value="Chromosome 7"/>
</dbReference>
<keyword evidence="2" id="KW-1185">Reference proteome</keyword>
<protein>
    <submittedName>
        <fullName evidence="1">Uncharacterized protein</fullName>
    </submittedName>
</protein>
<organism evidence="1 2">
    <name type="scientific">Melastoma candidum</name>
    <dbReference type="NCBI Taxonomy" id="119954"/>
    <lineage>
        <taxon>Eukaryota</taxon>
        <taxon>Viridiplantae</taxon>
        <taxon>Streptophyta</taxon>
        <taxon>Embryophyta</taxon>
        <taxon>Tracheophyta</taxon>
        <taxon>Spermatophyta</taxon>
        <taxon>Magnoliopsida</taxon>
        <taxon>eudicotyledons</taxon>
        <taxon>Gunneridae</taxon>
        <taxon>Pentapetalae</taxon>
        <taxon>rosids</taxon>
        <taxon>malvids</taxon>
        <taxon>Myrtales</taxon>
        <taxon>Melastomataceae</taxon>
        <taxon>Melastomatoideae</taxon>
        <taxon>Melastomateae</taxon>
        <taxon>Melastoma</taxon>
    </lineage>
</organism>
<dbReference type="EMBL" id="CM042886">
    <property type="protein sequence ID" value="KAI4338500.1"/>
    <property type="molecule type" value="Genomic_DNA"/>
</dbReference>
<proteinExistence type="predicted"/>
<sequence length="126" mass="14119">MHCNACERTVVKVISRIEGVEKFITDMNQHKVIVTGRIDPQKVLKKLKKKTRKRVEIIGNQDNDQTPDDDAVVGEQFLLPAGGIGEMDGSAEHYRGPPLLVDFPCCADERVVYMFNDENVNACSVM</sequence>
<gene>
    <name evidence="1" type="ORF">MLD38_023550</name>
</gene>
<accession>A0ACB9NPS1</accession>
<name>A0ACB9NPS1_9MYRT</name>
<evidence type="ECO:0000313" key="1">
    <source>
        <dbReference type="EMBL" id="KAI4338500.1"/>
    </source>
</evidence>
<evidence type="ECO:0000313" key="2">
    <source>
        <dbReference type="Proteomes" id="UP001057402"/>
    </source>
</evidence>
<reference evidence="2" key="1">
    <citation type="journal article" date="2023" name="Front. Plant Sci.">
        <title>Chromosomal-level genome assembly of Melastoma candidum provides insights into trichome evolution.</title>
        <authorList>
            <person name="Zhong Y."/>
            <person name="Wu W."/>
            <person name="Sun C."/>
            <person name="Zou P."/>
            <person name="Liu Y."/>
            <person name="Dai S."/>
            <person name="Zhou R."/>
        </authorList>
    </citation>
    <scope>NUCLEOTIDE SEQUENCE [LARGE SCALE GENOMIC DNA]</scope>
</reference>
<comment type="caution">
    <text evidence="1">The sequence shown here is derived from an EMBL/GenBank/DDBJ whole genome shotgun (WGS) entry which is preliminary data.</text>
</comment>